<feature type="transmembrane region" description="Helical" evidence="1">
    <location>
        <begin position="34"/>
        <end position="54"/>
    </location>
</feature>
<feature type="transmembrane region" description="Helical" evidence="1">
    <location>
        <begin position="97"/>
        <end position="119"/>
    </location>
</feature>
<organism evidence="2 3">
    <name type="scientific">Ferrimonas sediminicola</name>
    <dbReference type="NCBI Taxonomy" id="2569538"/>
    <lineage>
        <taxon>Bacteria</taxon>
        <taxon>Pseudomonadati</taxon>
        <taxon>Pseudomonadota</taxon>
        <taxon>Gammaproteobacteria</taxon>
        <taxon>Alteromonadales</taxon>
        <taxon>Ferrimonadaceae</taxon>
        <taxon>Ferrimonas</taxon>
    </lineage>
</organism>
<protein>
    <submittedName>
        <fullName evidence="2">DUF2784 domain-containing protein</fullName>
    </submittedName>
</protein>
<proteinExistence type="predicted"/>
<sequence>MLYHLAAEAVLVTHLLFILFALFGALLGLWQRWLLWLHLPAAVWAIVVGYMGWICPLTPLENHLRNAAGEQGLDNGFIEHYLLPIIYPQGADLDLQMLFGSVALTANLLLYALVLYRLYRAKVSAPHQ</sequence>
<dbReference type="AlphaFoldDB" id="A0A4U1BFM1"/>
<accession>A0A4U1BFM1</accession>
<name>A0A4U1BFM1_9GAMM</name>
<dbReference type="RefSeq" id="WP_136852465.1">
    <property type="nucleotide sequence ID" value="NZ_SWCI01000003.1"/>
</dbReference>
<keyword evidence="1" id="KW-0812">Transmembrane</keyword>
<keyword evidence="1" id="KW-0472">Membrane</keyword>
<gene>
    <name evidence="2" type="ORF">FCL40_07130</name>
</gene>
<reference evidence="2 3" key="1">
    <citation type="submission" date="2019-04" db="EMBL/GenBank/DDBJ databases">
        <authorList>
            <person name="Hwang J.C."/>
        </authorList>
    </citation>
    <scope>NUCLEOTIDE SEQUENCE [LARGE SCALE GENOMIC DNA]</scope>
    <source>
        <strain evidence="2 3">IMCC35001</strain>
    </source>
</reference>
<dbReference type="OrthoDB" id="370375at2"/>
<evidence type="ECO:0000313" key="3">
    <source>
        <dbReference type="Proteomes" id="UP000305674"/>
    </source>
</evidence>
<dbReference type="InterPro" id="IPR021218">
    <property type="entry name" value="DUF2784"/>
</dbReference>
<evidence type="ECO:0000313" key="2">
    <source>
        <dbReference type="EMBL" id="TKB49917.1"/>
    </source>
</evidence>
<feature type="transmembrane region" description="Helical" evidence="1">
    <location>
        <begin position="6"/>
        <end position="27"/>
    </location>
</feature>
<comment type="caution">
    <text evidence="2">The sequence shown here is derived from an EMBL/GenBank/DDBJ whole genome shotgun (WGS) entry which is preliminary data.</text>
</comment>
<keyword evidence="3" id="KW-1185">Reference proteome</keyword>
<dbReference type="Pfam" id="PF10861">
    <property type="entry name" value="DUF2784"/>
    <property type="match status" value="1"/>
</dbReference>
<dbReference type="EMBL" id="SWCI01000003">
    <property type="protein sequence ID" value="TKB49917.1"/>
    <property type="molecule type" value="Genomic_DNA"/>
</dbReference>
<evidence type="ECO:0000256" key="1">
    <source>
        <dbReference type="SAM" id="Phobius"/>
    </source>
</evidence>
<dbReference type="Proteomes" id="UP000305674">
    <property type="component" value="Unassembled WGS sequence"/>
</dbReference>
<keyword evidence="1" id="KW-1133">Transmembrane helix</keyword>